<comment type="subunit">
    <text evidence="7">Component of the translation initiation factor 2B (eIF2B) complex which is a heterodecamer of two sets of five different subunits: alpha, beta, gamma, delta and epsilon. Subunits alpha, beta and delta comprise a regulatory subcomplex and subunits epsilon and gamma comprise a catalytic subcomplex. Within the complex, the hexameric regulatory complex resides at the center, with the two heterodimeric catalytic subcomplexes bound on opposite sides.</text>
</comment>
<protein>
    <recommendedName>
        <fullName evidence="5">Translation initiation factor eIF2B subunit beta</fullName>
    </recommendedName>
    <alternativeName>
        <fullName evidence="6">eIF2B GDP-GTP exchange factor subunit beta</fullName>
    </alternativeName>
</protein>
<dbReference type="InterPro" id="IPR000649">
    <property type="entry name" value="IF-2B-related"/>
</dbReference>
<dbReference type="GO" id="GO:0003743">
    <property type="term" value="F:translation initiation factor activity"/>
    <property type="evidence" value="ECO:0007669"/>
    <property type="project" value="UniProtKB-KW"/>
</dbReference>
<keyword evidence="4" id="KW-0648">Protein biosynthesis</keyword>
<dbReference type="InterPro" id="IPR042529">
    <property type="entry name" value="IF_2B-like_C"/>
</dbReference>
<keyword evidence="3" id="KW-0396">Initiation factor</keyword>
<dbReference type="Proteomes" id="UP000515856">
    <property type="component" value="Chromosome"/>
</dbReference>
<dbReference type="PANTHER" id="PTHR45859:SF1">
    <property type="entry name" value="TRANSLATION INITIATION FACTOR EIF-2B SUBUNIT BETA"/>
    <property type="match status" value="1"/>
</dbReference>
<keyword evidence="10" id="KW-1185">Reference proteome</keyword>
<name>A0A7G9GSW0_9FIRM</name>
<dbReference type="AlphaFoldDB" id="A0A7G9GSW0"/>
<comment type="similarity">
    <text evidence="8">Belongs to the eIF-2B alpha/beta/delta subunits family.</text>
</comment>
<evidence type="ECO:0000256" key="4">
    <source>
        <dbReference type="ARBA" id="ARBA00022917"/>
    </source>
</evidence>
<evidence type="ECO:0000256" key="7">
    <source>
        <dbReference type="ARBA" id="ARBA00046432"/>
    </source>
</evidence>
<evidence type="ECO:0000256" key="5">
    <source>
        <dbReference type="ARBA" id="ARBA00044122"/>
    </source>
</evidence>
<dbReference type="PANTHER" id="PTHR45859">
    <property type="entry name" value="TRANSLATION INITIATION FACTOR EIF-2B SUBUNIT BETA"/>
    <property type="match status" value="1"/>
</dbReference>
<dbReference type="GO" id="GO:0005085">
    <property type="term" value="F:guanyl-nucleotide exchange factor activity"/>
    <property type="evidence" value="ECO:0007669"/>
    <property type="project" value="TreeGrafter"/>
</dbReference>
<dbReference type="KEGG" id="ehn:H9Q80_08110"/>
<evidence type="ECO:0000256" key="2">
    <source>
        <dbReference type="ARBA" id="ARBA00022490"/>
    </source>
</evidence>
<dbReference type="SUPFAM" id="SSF100950">
    <property type="entry name" value="NagB/RpiA/CoA transferase-like"/>
    <property type="match status" value="1"/>
</dbReference>
<dbReference type="InterPro" id="IPR051855">
    <property type="entry name" value="eIF2B_beta_subunit"/>
</dbReference>
<dbReference type="Gene3D" id="3.40.50.10470">
    <property type="entry name" value="Translation initiation factor eif-2b, domain 2"/>
    <property type="match status" value="1"/>
</dbReference>
<comment type="subcellular location">
    <subcellularLocation>
        <location evidence="1">Cytoplasm</location>
        <location evidence="1">Cytosol</location>
    </subcellularLocation>
</comment>
<gene>
    <name evidence="9" type="ORF">H9Q80_08110</name>
</gene>
<dbReference type="RefSeq" id="WP_117451458.1">
    <property type="nucleotide sequence ID" value="NZ_CP060636.1"/>
</dbReference>
<reference evidence="9 10" key="1">
    <citation type="submission" date="2020-08" db="EMBL/GenBank/DDBJ databases">
        <authorList>
            <person name="Liu C."/>
            <person name="Sun Q."/>
        </authorList>
    </citation>
    <scope>NUCLEOTIDE SEQUENCE [LARGE SCALE GENOMIC DNA]</scope>
    <source>
        <strain evidence="9 10">NSJ-61</strain>
    </source>
</reference>
<dbReference type="Pfam" id="PF01008">
    <property type="entry name" value="IF-2B"/>
    <property type="match status" value="1"/>
</dbReference>
<evidence type="ECO:0000256" key="3">
    <source>
        <dbReference type="ARBA" id="ARBA00022540"/>
    </source>
</evidence>
<evidence type="ECO:0000256" key="6">
    <source>
        <dbReference type="ARBA" id="ARBA00044228"/>
    </source>
</evidence>
<sequence length="327" mass="36716">MYVVDKEKARAALPKSVVQDFDDIVTQKVLGASTHIKMIGNMIEQIALEYKTNGNIEEMIQRIDEVCNFFIATRGEASQAITNAIYQMIKGIHRHTNHEQSSEVVQAIIDVKDSYAKSNKKAIDQAVSYAVEIGNRMQNILVYDYSSTVEAFLRGLQAGKTIYIAESRVINGGKPFVKPCIEAGHQIHFIPDASLMYYMKECDGAFMGAESIYPDGTGFNTTGSDIVGLICDYYKKPLYFISPLIKLDVRPVYGKEKTIVINDLKDKLQDVADPDNHKDIDYYTPELLGVCPEHIKGFITEKGVIPSIQLYDTAMQYIKELRGEEDV</sequence>
<dbReference type="InterPro" id="IPR037171">
    <property type="entry name" value="NagB/RpiA_transferase-like"/>
</dbReference>
<accession>A0A7G9GSW0</accession>
<proteinExistence type="inferred from homology"/>
<organism evidence="9 10">
    <name type="scientific">[Eubacterium] hominis</name>
    <dbReference type="NCBI Taxonomy" id="2764325"/>
    <lineage>
        <taxon>Bacteria</taxon>
        <taxon>Bacillati</taxon>
        <taxon>Bacillota</taxon>
        <taxon>Erysipelotrichia</taxon>
        <taxon>Erysipelotrichales</taxon>
        <taxon>Erysipelotrichaceae</taxon>
        <taxon>Amedibacillus</taxon>
    </lineage>
</organism>
<evidence type="ECO:0000256" key="1">
    <source>
        <dbReference type="ARBA" id="ARBA00004514"/>
    </source>
</evidence>
<evidence type="ECO:0000313" key="10">
    <source>
        <dbReference type="Proteomes" id="UP000515856"/>
    </source>
</evidence>
<evidence type="ECO:0000256" key="8">
    <source>
        <dbReference type="RuleBase" id="RU003814"/>
    </source>
</evidence>
<dbReference type="GO" id="GO:0005829">
    <property type="term" value="C:cytosol"/>
    <property type="evidence" value="ECO:0007669"/>
    <property type="project" value="UniProtKB-SubCell"/>
</dbReference>
<evidence type="ECO:0000313" key="9">
    <source>
        <dbReference type="EMBL" id="QNM13892.1"/>
    </source>
</evidence>
<keyword evidence="2" id="KW-0963">Cytoplasm</keyword>
<dbReference type="EMBL" id="CP060636">
    <property type="protein sequence ID" value="QNM13892.1"/>
    <property type="molecule type" value="Genomic_DNA"/>
</dbReference>